<sequence length="768" mass="89974">MLLDTINEDIIAHSAKLKAKYRVIFQRNLELMKHTNVTLSEYLILIEENMKFFSGKDEEIKIDKNDIRDQSLNGEDLGADELRQSIFENQITDFYQQSEELQDSRDSEEVRQEIRHMKQISPSKGLQEQLIEHEEIKENLQLEEQEDQDKKQGIFQQMQKIAFKWVDSNLDREVKRVKNEQVISRIDSDDFQENDFTLRMLKCYEDKTYENREILLDLKNNKKKINRNAATLVIVCVVKMQDILIEACKKALQIVGKTTSRVIRKIYVTCSKMYISDMVLYISMLSNKDDIFYKDINSPDWQYFLFNYEQHEFPSAKSLVQAYHKFHEYLAIGNCIMNKNSRDDSFLKRMLKTGIYGTYYYFMKQKRLDQQDMIKANPDLAMTLELWNMMEQKSVAQAMQITLPIIRKNKIIFIPMLDTILTRQNINNLPKFDRRRRQEIVFEVVEDQDKSLLHKEPEAGYNNATHVKVRYLCNKEIDFCFDSGQIKQQEKVDMDDASLVQKIFYDVSKIFEFKLTKTSLIIHIHGGGFVAMSSSSHQCYTRMWAKSLDVPLLSIDYRLSPQHQFPDALNDVWQVYYWIVENAENVMGIKTDKIIIVGDSAGGNLAIAVALMAIERQYRVPDGIVLCYPALSVAKSRFTPSLLMSIDDQMLPYPFLKMCLESYVGDYKADPACDPDKNMYISPIIAPDYILSQLPRVRIMVAANDPLRDESFNLTNRLTKLDHDVKLKEYLYMPHGYLNFNAPLLGMRDECNETIHQAKIWIQEMLEK</sequence>
<proteinExistence type="inferred from homology"/>
<evidence type="ECO:0000256" key="2">
    <source>
        <dbReference type="ARBA" id="ARBA00022801"/>
    </source>
</evidence>
<dbReference type="Pfam" id="PF07859">
    <property type="entry name" value="Abhydrolase_3"/>
    <property type="match status" value="1"/>
</dbReference>
<evidence type="ECO:0000256" key="1">
    <source>
        <dbReference type="ARBA" id="ARBA00010515"/>
    </source>
</evidence>
<feature type="coiled-coil region" evidence="3">
    <location>
        <begin position="123"/>
        <end position="150"/>
    </location>
</feature>
<name>A0A078A070_STYLE</name>
<comment type="similarity">
    <text evidence="1">Belongs to the 'GDXG' lipolytic enzyme family.</text>
</comment>
<dbReference type="OrthoDB" id="408631at2759"/>
<feature type="domain" description="Alpha/beta hydrolase fold-3" evidence="4">
    <location>
        <begin position="521"/>
        <end position="738"/>
    </location>
</feature>
<dbReference type="InParanoid" id="A0A078A070"/>
<dbReference type="GO" id="GO:0005829">
    <property type="term" value="C:cytosol"/>
    <property type="evidence" value="ECO:0007669"/>
    <property type="project" value="TreeGrafter"/>
</dbReference>
<dbReference type="EMBL" id="CCKQ01003070">
    <property type="protein sequence ID" value="CDW74178.1"/>
    <property type="molecule type" value="Genomic_DNA"/>
</dbReference>
<dbReference type="Proteomes" id="UP000039865">
    <property type="component" value="Unassembled WGS sequence"/>
</dbReference>
<evidence type="ECO:0000259" key="4">
    <source>
        <dbReference type="Pfam" id="PF07859"/>
    </source>
</evidence>
<dbReference type="GO" id="GO:0004771">
    <property type="term" value="F:sterol ester esterase activity"/>
    <property type="evidence" value="ECO:0007669"/>
    <property type="project" value="TreeGrafter"/>
</dbReference>
<dbReference type="InterPro" id="IPR002168">
    <property type="entry name" value="Lipase_GDXG_HIS_AS"/>
</dbReference>
<dbReference type="InterPro" id="IPR013094">
    <property type="entry name" value="AB_hydrolase_3"/>
</dbReference>
<gene>
    <name evidence="5" type="primary">Contig3499.g3738</name>
    <name evidence="5" type="ORF">STYLEM_3172</name>
</gene>
<keyword evidence="3" id="KW-0175">Coiled coil</keyword>
<accession>A0A078A070</accession>
<keyword evidence="2" id="KW-0378">Hydrolase</keyword>
<dbReference type="GO" id="GO:0019433">
    <property type="term" value="P:triglyceride catabolic process"/>
    <property type="evidence" value="ECO:0007669"/>
    <property type="project" value="TreeGrafter"/>
</dbReference>
<dbReference type="SUPFAM" id="SSF53474">
    <property type="entry name" value="alpha/beta-Hydrolases"/>
    <property type="match status" value="1"/>
</dbReference>
<keyword evidence="6" id="KW-1185">Reference proteome</keyword>
<dbReference type="OMA" id="NTWAFAS"/>
<dbReference type="InterPro" id="IPR029058">
    <property type="entry name" value="AB_hydrolase_fold"/>
</dbReference>
<evidence type="ECO:0000313" key="6">
    <source>
        <dbReference type="Proteomes" id="UP000039865"/>
    </source>
</evidence>
<reference evidence="5 6" key="1">
    <citation type="submission" date="2014-06" db="EMBL/GenBank/DDBJ databases">
        <authorList>
            <person name="Swart Estienne"/>
        </authorList>
    </citation>
    <scope>NUCLEOTIDE SEQUENCE [LARGE SCALE GENOMIC DNA]</scope>
    <source>
        <strain evidence="5 6">130c</strain>
    </source>
</reference>
<dbReference type="AlphaFoldDB" id="A0A078A070"/>
<dbReference type="PANTHER" id="PTHR23025:SF3">
    <property type="entry name" value="HORMONE-SENSITIVE LIPASE"/>
    <property type="match status" value="1"/>
</dbReference>
<organism evidence="5 6">
    <name type="scientific">Stylonychia lemnae</name>
    <name type="common">Ciliate</name>
    <dbReference type="NCBI Taxonomy" id="5949"/>
    <lineage>
        <taxon>Eukaryota</taxon>
        <taxon>Sar</taxon>
        <taxon>Alveolata</taxon>
        <taxon>Ciliophora</taxon>
        <taxon>Intramacronucleata</taxon>
        <taxon>Spirotrichea</taxon>
        <taxon>Stichotrichia</taxon>
        <taxon>Sporadotrichida</taxon>
        <taxon>Oxytrichidae</taxon>
        <taxon>Stylonychinae</taxon>
        <taxon>Stylonychia</taxon>
    </lineage>
</organism>
<dbReference type="PANTHER" id="PTHR23025">
    <property type="entry name" value="TRIACYLGLYCEROL LIPASE"/>
    <property type="match status" value="1"/>
</dbReference>
<dbReference type="Gene3D" id="3.40.50.1820">
    <property type="entry name" value="alpha/beta hydrolase"/>
    <property type="match status" value="1"/>
</dbReference>
<dbReference type="PROSITE" id="PS01173">
    <property type="entry name" value="LIPASE_GDXG_HIS"/>
    <property type="match status" value="1"/>
</dbReference>
<evidence type="ECO:0000313" key="5">
    <source>
        <dbReference type="EMBL" id="CDW74178.1"/>
    </source>
</evidence>
<evidence type="ECO:0000256" key="3">
    <source>
        <dbReference type="SAM" id="Coils"/>
    </source>
</evidence>
<dbReference type="GO" id="GO:0004806">
    <property type="term" value="F:triacylglycerol lipase activity"/>
    <property type="evidence" value="ECO:0007669"/>
    <property type="project" value="TreeGrafter"/>
</dbReference>
<protein>
    <submittedName>
        <fullName evidence="5">Hormone sensitive</fullName>
    </submittedName>
</protein>